<reference evidence="1" key="1">
    <citation type="submission" date="2021-05" db="EMBL/GenBank/DDBJ databases">
        <title>Energy efficiency and biological interactions define the core microbiome of deep oligotrophic groundwater.</title>
        <authorList>
            <person name="Mehrshad M."/>
            <person name="Lopez-Fernandez M."/>
            <person name="Bell E."/>
            <person name="Bernier-Latmani R."/>
            <person name="Bertilsson S."/>
            <person name="Dopson M."/>
        </authorList>
    </citation>
    <scope>NUCLEOTIDE SEQUENCE</scope>
    <source>
        <strain evidence="1">Modern_marine.mb.64</strain>
    </source>
</reference>
<sequence length="118" mass="13832">MRPEMLEEIEREITRLRRRYAMLMRERTGVREVIARWAAQATGLCWFVPLEDVVESDIDVEITREVLIVRANRTWPEPAILIGILPVPPGFDPEHPIIRFTEETLEVRIRRVRSGGSR</sequence>
<dbReference type="EMBL" id="JAHJDP010000077">
    <property type="protein sequence ID" value="MBU2691933.1"/>
    <property type="molecule type" value="Genomic_DNA"/>
</dbReference>
<comment type="caution">
    <text evidence="1">The sequence shown here is derived from an EMBL/GenBank/DDBJ whole genome shotgun (WGS) entry which is preliminary data.</text>
</comment>
<dbReference type="Proteomes" id="UP000777784">
    <property type="component" value="Unassembled WGS sequence"/>
</dbReference>
<organism evidence="1 2">
    <name type="scientific">Eiseniibacteriota bacterium</name>
    <dbReference type="NCBI Taxonomy" id="2212470"/>
    <lineage>
        <taxon>Bacteria</taxon>
        <taxon>Candidatus Eiseniibacteriota</taxon>
    </lineage>
</organism>
<protein>
    <submittedName>
        <fullName evidence="1">Uncharacterized protein</fullName>
    </submittedName>
</protein>
<gene>
    <name evidence="1" type="ORF">KJ970_13520</name>
</gene>
<evidence type="ECO:0000313" key="1">
    <source>
        <dbReference type="EMBL" id="MBU2691933.1"/>
    </source>
</evidence>
<name>A0A948RYI1_UNCEI</name>
<evidence type="ECO:0000313" key="2">
    <source>
        <dbReference type="Proteomes" id="UP000777784"/>
    </source>
</evidence>
<accession>A0A948RYI1</accession>
<proteinExistence type="predicted"/>
<dbReference type="AlphaFoldDB" id="A0A948RYI1"/>